<dbReference type="STRING" id="1079.BVIR_953"/>
<dbReference type="Proteomes" id="UP000065734">
    <property type="component" value="Chromosome I"/>
</dbReference>
<proteinExistence type="predicted"/>
<protein>
    <submittedName>
        <fullName evidence="2">Chemotaxis phosphatase, CheZ</fullName>
    </submittedName>
</protein>
<name>A0A0P0ISI5_BLAVI</name>
<reference evidence="3" key="1">
    <citation type="journal article" date="2016" name="Genome Announc.">
        <title>Revised genome sequence of the purple photosynthetic bacterium Blastochloris viridis.</title>
        <authorList>
            <person name="Liu L.N."/>
            <person name="Faulkner M."/>
            <person name="Liu X."/>
            <person name="Huang F."/>
            <person name="Darby A.C."/>
            <person name="Hall N."/>
        </authorList>
    </citation>
    <scope>NUCLEOTIDE SEQUENCE [LARGE SCALE GENOMIC DNA]</scope>
    <source>
        <strain evidence="3">ATCC 19567 / DSM 133 / F</strain>
    </source>
</reference>
<dbReference type="Gene3D" id="1.10.287.500">
    <property type="entry name" value="Helix hairpin bin"/>
    <property type="match status" value="1"/>
</dbReference>
<evidence type="ECO:0000313" key="3">
    <source>
        <dbReference type="Proteomes" id="UP000065734"/>
    </source>
</evidence>
<dbReference type="PATRIC" id="fig|1079.6.peg.987"/>
<feature type="region of interest" description="Disordered" evidence="1">
    <location>
        <begin position="520"/>
        <end position="539"/>
    </location>
</feature>
<dbReference type="EMBL" id="LN907867">
    <property type="protein sequence ID" value="CUU41405.1"/>
    <property type="molecule type" value="Genomic_DNA"/>
</dbReference>
<dbReference type="AlphaFoldDB" id="A0A0P0ISI5"/>
<dbReference type="OrthoDB" id="7269965at2"/>
<gene>
    <name evidence="2" type="ORF">BVIRIDIS_03960</name>
</gene>
<dbReference type="KEGG" id="bvr:BVIR_953"/>
<dbReference type="RefSeq" id="WP_055036644.1">
    <property type="nucleotide sequence ID" value="NZ_AP014854.2"/>
</dbReference>
<sequence>MAGLPVPSSISDADYEAIEAAVVETTRGRWFLGEYARRNRYAETQRLVEILERLETKIDSPPQDPQLERVRMSILEMAQAIARTKDEIAAIKPTQQVEGRFGEATVELDAIVTTTETATDDILHAAEQIQEVAWTLRERGFDGPICDMLDERATDIYSACSFQDLTGQRTRKVINVLRYLEARINAMIDIWGVEGALPERAEAAAKAEAGDVPLGRKLAHGPAVPGSGLGQNAVDAMLEPAAAEGGFGASEFAALSIDDIMAAEIAEFQAVASNDHEAPAAAAPAAELEDAEFVAFEAAATVTEAAAVEAIDGEITNLEVANLATADNETGDVEAIDLDAIDLDAIDLGVDDLEVVDLEVIDLAEAEVEAVASQPATVADAAAADAAEQDEIGREIVDLDALAGDVVAAKPAVSGADNSFEIEIGGGAATVVATNDGVPQTEDAPSIASNLEVRIVDADIVDALEPDALDQLFAADAPEAASEAAAPHEATAETDALPELAFGQPSIAPALPPAESSAVRLSTSDIDQLTPAERTALFT</sequence>
<evidence type="ECO:0000313" key="2">
    <source>
        <dbReference type="EMBL" id="CUU41405.1"/>
    </source>
</evidence>
<evidence type="ECO:0000256" key="1">
    <source>
        <dbReference type="SAM" id="MobiDB-lite"/>
    </source>
</evidence>
<accession>A0A0P0ISI5</accession>
<dbReference type="SUPFAM" id="SSF75708">
    <property type="entry name" value="Chemotaxis phosphatase CheZ"/>
    <property type="match status" value="1"/>
</dbReference>
<keyword evidence="3" id="KW-1185">Reference proteome</keyword>
<organism evidence="2 3">
    <name type="scientific">Blastochloris viridis</name>
    <name type="common">Rhodopseudomonas viridis</name>
    <dbReference type="NCBI Taxonomy" id="1079"/>
    <lineage>
        <taxon>Bacteria</taxon>
        <taxon>Pseudomonadati</taxon>
        <taxon>Pseudomonadota</taxon>
        <taxon>Alphaproteobacteria</taxon>
        <taxon>Hyphomicrobiales</taxon>
        <taxon>Blastochloridaceae</taxon>
        <taxon>Blastochloris</taxon>
    </lineage>
</organism>